<evidence type="ECO:0000313" key="2">
    <source>
        <dbReference type="EMBL" id="KJV08720.1"/>
    </source>
</evidence>
<organism evidence="2 3">
    <name type="scientific">Elstera litoralis</name>
    <dbReference type="NCBI Taxonomy" id="552518"/>
    <lineage>
        <taxon>Bacteria</taxon>
        <taxon>Pseudomonadati</taxon>
        <taxon>Pseudomonadota</taxon>
        <taxon>Alphaproteobacteria</taxon>
        <taxon>Rhodospirillales</taxon>
        <taxon>Rhodospirillaceae</taxon>
        <taxon>Elstera</taxon>
    </lineage>
</organism>
<reference evidence="2 3" key="1">
    <citation type="submission" date="2015-03" db="EMBL/GenBank/DDBJ databases">
        <title>Draft genome sequence of Elstera litoralis.</title>
        <authorList>
            <person name="Rahalkar M.C."/>
            <person name="Dhakephalkar P.K."/>
            <person name="Pore S.D."/>
            <person name="Arora P."/>
            <person name="Kapse N.G."/>
            <person name="Pandit P.S."/>
        </authorList>
    </citation>
    <scope>NUCLEOTIDE SEQUENCE [LARGE SCALE GENOMIC DNA]</scope>
    <source>
        <strain evidence="2 3">Dia-1</strain>
    </source>
</reference>
<dbReference type="Pfam" id="PF03551">
    <property type="entry name" value="PadR"/>
    <property type="match status" value="1"/>
</dbReference>
<feature type="domain" description="Transcription regulator PadR N-terminal" evidence="1">
    <location>
        <begin position="9"/>
        <end position="76"/>
    </location>
</feature>
<dbReference type="AlphaFoldDB" id="A0A0F3IPQ4"/>
<proteinExistence type="predicted"/>
<dbReference type="SUPFAM" id="SSF46785">
    <property type="entry name" value="Winged helix' DNA-binding domain"/>
    <property type="match status" value="1"/>
</dbReference>
<sequence>QGDLRWLALDLIAQQPRHGYEVIKAIEDAFNGHYAPSPGAVYPMLTLLEEMGFIASEAQGAKKLYRLTDAGRAEIEANAAAIGAARERLSDALARFGGAPAPELLRAMDNLRAALRVRLAKGEISASALTTITSALDRAASEIERS</sequence>
<dbReference type="PANTHER" id="PTHR43252:SF7">
    <property type="entry name" value="TRANSCRIPTIONAL REGULATOR YQJI"/>
    <property type="match status" value="1"/>
</dbReference>
<dbReference type="PATRIC" id="fig|552518.3.peg.3085"/>
<dbReference type="EMBL" id="LAJY01000472">
    <property type="protein sequence ID" value="KJV08720.1"/>
    <property type="molecule type" value="Genomic_DNA"/>
</dbReference>
<feature type="non-terminal residue" evidence="2">
    <location>
        <position position="1"/>
    </location>
</feature>
<dbReference type="InterPro" id="IPR005149">
    <property type="entry name" value="Tscrpt_reg_PadR_N"/>
</dbReference>
<accession>A0A0F3IPQ4</accession>
<gene>
    <name evidence="2" type="ORF">VZ95_15940</name>
</gene>
<name>A0A0F3IPQ4_9PROT</name>
<dbReference type="InterPro" id="IPR036390">
    <property type="entry name" value="WH_DNA-bd_sf"/>
</dbReference>
<dbReference type="InterPro" id="IPR036388">
    <property type="entry name" value="WH-like_DNA-bd_sf"/>
</dbReference>
<protein>
    <submittedName>
        <fullName evidence="2">PadR family transcriptional regulator</fullName>
    </submittedName>
</protein>
<keyword evidence="3" id="KW-1185">Reference proteome</keyword>
<dbReference type="PANTHER" id="PTHR43252">
    <property type="entry name" value="TRANSCRIPTIONAL REGULATOR YQJI"/>
    <property type="match status" value="1"/>
</dbReference>
<dbReference type="Gene3D" id="1.10.10.10">
    <property type="entry name" value="Winged helix-like DNA-binding domain superfamily/Winged helix DNA-binding domain"/>
    <property type="match status" value="1"/>
</dbReference>
<dbReference type="OrthoDB" id="9814826at2"/>
<evidence type="ECO:0000313" key="3">
    <source>
        <dbReference type="Proteomes" id="UP000033774"/>
    </source>
</evidence>
<evidence type="ECO:0000259" key="1">
    <source>
        <dbReference type="Pfam" id="PF03551"/>
    </source>
</evidence>
<dbReference type="Proteomes" id="UP000033774">
    <property type="component" value="Unassembled WGS sequence"/>
</dbReference>
<comment type="caution">
    <text evidence="2">The sequence shown here is derived from an EMBL/GenBank/DDBJ whole genome shotgun (WGS) entry which is preliminary data.</text>
</comment>
<dbReference type="RefSeq" id="WP_045776741.1">
    <property type="nucleotide sequence ID" value="NZ_LAJY01000472.1"/>
</dbReference>